<feature type="region of interest" description="Disordered" evidence="1">
    <location>
        <begin position="280"/>
        <end position="305"/>
    </location>
</feature>
<reference evidence="3 4" key="1">
    <citation type="journal article" date="2020" name="G3 (Bethesda)">
        <title>Improved Reference Genome for Cyclotella cryptica CCMP332, a Model for Cell Wall Morphogenesis, Salinity Adaptation, and Lipid Production in Diatoms (Bacillariophyta).</title>
        <authorList>
            <person name="Roberts W.R."/>
            <person name="Downey K.M."/>
            <person name="Ruck E.C."/>
            <person name="Traller J.C."/>
            <person name="Alverson A.J."/>
        </authorList>
    </citation>
    <scope>NUCLEOTIDE SEQUENCE [LARGE SCALE GENOMIC DNA]</scope>
    <source>
        <strain evidence="3 4">CCMP332</strain>
    </source>
</reference>
<comment type="caution">
    <text evidence="3">The sequence shown here is derived from an EMBL/GenBank/DDBJ whole genome shotgun (WGS) entry which is preliminary data.</text>
</comment>
<evidence type="ECO:0000313" key="4">
    <source>
        <dbReference type="Proteomes" id="UP001516023"/>
    </source>
</evidence>
<protein>
    <submittedName>
        <fullName evidence="3">Uncharacterized protein</fullName>
    </submittedName>
</protein>
<dbReference type="AlphaFoldDB" id="A0ABD3PRT5"/>
<feature type="compositionally biased region" description="Basic residues" evidence="1">
    <location>
        <begin position="284"/>
        <end position="298"/>
    </location>
</feature>
<keyword evidence="2" id="KW-0732">Signal</keyword>
<organism evidence="3 4">
    <name type="scientific">Cyclotella cryptica</name>
    <dbReference type="NCBI Taxonomy" id="29204"/>
    <lineage>
        <taxon>Eukaryota</taxon>
        <taxon>Sar</taxon>
        <taxon>Stramenopiles</taxon>
        <taxon>Ochrophyta</taxon>
        <taxon>Bacillariophyta</taxon>
        <taxon>Coscinodiscophyceae</taxon>
        <taxon>Thalassiosirophycidae</taxon>
        <taxon>Stephanodiscales</taxon>
        <taxon>Stephanodiscaceae</taxon>
        <taxon>Cyclotella</taxon>
    </lineage>
</organism>
<evidence type="ECO:0000256" key="1">
    <source>
        <dbReference type="SAM" id="MobiDB-lite"/>
    </source>
</evidence>
<dbReference type="EMBL" id="JABMIG020000124">
    <property type="protein sequence ID" value="KAL3790677.1"/>
    <property type="molecule type" value="Genomic_DNA"/>
</dbReference>
<feature type="chain" id="PRO_5044768007" evidence="2">
    <location>
        <begin position="25"/>
        <end position="305"/>
    </location>
</feature>
<keyword evidence="4" id="KW-1185">Reference proteome</keyword>
<sequence length="305" mass="34703">MISAARSRRTAPGLVFLLLRNSLAFFPCQRRQHIVVPRQRTNLRIQHPTPNTFALLSTQPRIDDSESNPEAQLELFWRARQDCWRPDVRDVEKISWGMPAKKKGTGSRGIPHRLNEDERRAFDQARRQGFLQVKGSSWRSQRRDAPLLNTYRSLMDALGRPAIVLHKLNPSSIDAVDGEDVLVVDISPLRYPDEFGRVAQKVKDVVLQEMQVEGQVALEESQPEDEEDEMDNLQTISDDTMYETRPIYQLPPYSINFKVTRQQGKEVGKLLAAVFETMEEKAAPSKKPKGIKPGKSRRSGGYGIG</sequence>
<proteinExistence type="predicted"/>
<name>A0ABD3PRT5_9STRA</name>
<evidence type="ECO:0000256" key="2">
    <source>
        <dbReference type="SAM" id="SignalP"/>
    </source>
</evidence>
<gene>
    <name evidence="3" type="ORF">HJC23_009777</name>
</gene>
<accession>A0ABD3PRT5</accession>
<evidence type="ECO:0000313" key="3">
    <source>
        <dbReference type="EMBL" id="KAL3790677.1"/>
    </source>
</evidence>
<dbReference type="Proteomes" id="UP001516023">
    <property type="component" value="Unassembled WGS sequence"/>
</dbReference>
<feature type="signal peptide" evidence="2">
    <location>
        <begin position="1"/>
        <end position="24"/>
    </location>
</feature>